<dbReference type="OrthoDB" id="10256089at2759"/>
<name>A0A267F2T7_9PLAT</name>
<feature type="domain" description="DH" evidence="4">
    <location>
        <begin position="110"/>
        <end position="292"/>
    </location>
</feature>
<dbReference type="InterPro" id="IPR035899">
    <property type="entry name" value="DBL_dom_sf"/>
</dbReference>
<feature type="compositionally biased region" description="Low complexity" evidence="3">
    <location>
        <begin position="527"/>
        <end position="538"/>
    </location>
</feature>
<dbReference type="InterPro" id="IPR000219">
    <property type="entry name" value="DH_dom"/>
</dbReference>
<dbReference type="GO" id="GO:0005085">
    <property type="term" value="F:guanyl-nucleotide exchange factor activity"/>
    <property type="evidence" value="ECO:0007669"/>
    <property type="project" value="UniProtKB-KW"/>
</dbReference>
<dbReference type="SMART" id="SM00325">
    <property type="entry name" value="RhoGEF"/>
    <property type="match status" value="1"/>
</dbReference>
<feature type="compositionally biased region" description="Low complexity" evidence="3">
    <location>
        <begin position="28"/>
        <end position="37"/>
    </location>
</feature>
<evidence type="ECO:0000256" key="3">
    <source>
        <dbReference type="SAM" id="MobiDB-lite"/>
    </source>
</evidence>
<keyword evidence="6" id="KW-1185">Reference proteome</keyword>
<dbReference type="AlphaFoldDB" id="A0A267F2T7"/>
<evidence type="ECO:0000259" key="4">
    <source>
        <dbReference type="PROSITE" id="PS50010"/>
    </source>
</evidence>
<dbReference type="GO" id="GO:0007411">
    <property type="term" value="P:axon guidance"/>
    <property type="evidence" value="ECO:0007669"/>
    <property type="project" value="TreeGrafter"/>
</dbReference>
<gene>
    <name evidence="5" type="ORF">BOX15_Mlig016639g1</name>
</gene>
<organism evidence="5 6">
    <name type="scientific">Macrostomum lignano</name>
    <dbReference type="NCBI Taxonomy" id="282301"/>
    <lineage>
        <taxon>Eukaryota</taxon>
        <taxon>Metazoa</taxon>
        <taxon>Spiralia</taxon>
        <taxon>Lophotrochozoa</taxon>
        <taxon>Platyhelminthes</taxon>
        <taxon>Rhabditophora</taxon>
        <taxon>Macrostomorpha</taxon>
        <taxon>Macrostomida</taxon>
        <taxon>Macrostomidae</taxon>
        <taxon>Macrostomum</taxon>
    </lineage>
</organism>
<dbReference type="InterPro" id="IPR051336">
    <property type="entry name" value="RhoGEF_Guanine_NuclExch_SF"/>
</dbReference>
<dbReference type="SUPFAM" id="SSF50729">
    <property type="entry name" value="PH domain-like"/>
    <property type="match status" value="1"/>
</dbReference>
<dbReference type="PANTHER" id="PTHR22826">
    <property type="entry name" value="RHO GUANINE EXCHANGE FACTOR-RELATED"/>
    <property type="match status" value="1"/>
</dbReference>
<feature type="compositionally biased region" description="Basic and acidic residues" evidence="3">
    <location>
        <begin position="545"/>
        <end position="558"/>
    </location>
</feature>
<reference evidence="5 6" key="1">
    <citation type="submission" date="2017-06" db="EMBL/GenBank/DDBJ databases">
        <title>A platform for efficient transgenesis in Macrostomum lignano, a flatworm model organism for stem cell research.</title>
        <authorList>
            <person name="Berezikov E."/>
        </authorList>
    </citation>
    <scope>NUCLEOTIDE SEQUENCE [LARGE SCALE GENOMIC DNA]</scope>
    <source>
        <strain evidence="5">DV1</strain>
        <tissue evidence="5">Whole organism</tissue>
    </source>
</reference>
<feature type="compositionally biased region" description="Basic and acidic residues" evidence="3">
    <location>
        <begin position="600"/>
        <end position="609"/>
    </location>
</feature>
<keyword evidence="2" id="KW-0175">Coiled coil</keyword>
<proteinExistence type="predicted"/>
<feature type="compositionally biased region" description="Polar residues" evidence="3">
    <location>
        <begin position="10"/>
        <end position="22"/>
    </location>
</feature>
<evidence type="ECO:0000256" key="1">
    <source>
        <dbReference type="ARBA" id="ARBA00022658"/>
    </source>
</evidence>
<dbReference type="Proteomes" id="UP000215902">
    <property type="component" value="Unassembled WGS sequence"/>
</dbReference>
<dbReference type="Pfam" id="PF00621">
    <property type="entry name" value="RhoGEF"/>
    <property type="match status" value="1"/>
</dbReference>
<evidence type="ECO:0000256" key="2">
    <source>
        <dbReference type="SAM" id="Coils"/>
    </source>
</evidence>
<dbReference type="EMBL" id="NIVC01001481">
    <property type="protein sequence ID" value="PAA67487.1"/>
    <property type="molecule type" value="Genomic_DNA"/>
</dbReference>
<dbReference type="InterPro" id="IPR055251">
    <property type="entry name" value="SOS1_NGEF_PH"/>
</dbReference>
<feature type="coiled-coil region" evidence="2">
    <location>
        <begin position="67"/>
        <end position="101"/>
    </location>
</feature>
<feature type="region of interest" description="Disordered" evidence="3">
    <location>
        <begin position="464"/>
        <end position="580"/>
    </location>
</feature>
<dbReference type="Pfam" id="PF22697">
    <property type="entry name" value="SOS1_NGEF_PH"/>
    <property type="match status" value="1"/>
</dbReference>
<dbReference type="SUPFAM" id="SSF48065">
    <property type="entry name" value="DBL homology domain (DH-domain)"/>
    <property type="match status" value="1"/>
</dbReference>
<dbReference type="Gene3D" id="1.20.900.10">
    <property type="entry name" value="Dbl homology (DH) domain"/>
    <property type="match status" value="1"/>
</dbReference>
<feature type="region of interest" description="Disordered" evidence="3">
    <location>
        <begin position="1"/>
        <end position="45"/>
    </location>
</feature>
<protein>
    <recommendedName>
        <fullName evidence="4">DH domain-containing protein</fullName>
    </recommendedName>
</protein>
<dbReference type="PROSITE" id="PS50010">
    <property type="entry name" value="DH_2"/>
    <property type="match status" value="1"/>
</dbReference>
<sequence>MIAEEHRTQETSVGSLLSNINSDGDGVGVPADPGEVGLADAPPNGAAACFSATEEEDATDATDAAAAAAVEEAVAIAEAAAAAAAEEAEAAAKAAEAAEAASSSDPPNMKRRHAIYEIIDSEESYVNKLRFIAEKYIPLKDDPDVTLPPDLEEKWSIIWGNWWRLLEGHEEILAKLKQAFEIDLDTVANVFIAKERHMTSWYSKYCENHRKAQHIACDQYRDFFEQVRQTLRDKEDMNSHLMNPVQRCMRYSLLVGTVIEKARKDGLQGPGMAGWERMLEIMRELPMKTESIMEASRIDNLETGIRVTSLGQVRIKGVLRLSVINGPYDPSSNPAPSQLKFEQRKIFLFDQMMLVTEVKRSGKVKAGDQFSSMQTIYIYRSKVKMNNMRYFSSYKYSAATSSNPADEEDELLFCVVDTTPGANVVYVFDPVDTTTRTQWVVELRQMEKQQMDFLKILQNPVAGASDHLGVPAETTKKSAKDKDKGRSDSRKKGKLSFVTGKSRKSRAETEALPRPQSSRERKNSCPDAEAAAAAAAAAGGTGDDALDRSNKELKKVHSEMASSCNYDQESGAGGGVGITKKKSGLNFSLQSIFSTKKSKSRSDSKLNPT</sequence>
<dbReference type="PANTHER" id="PTHR22826:SF106">
    <property type="entry name" value="TRIO, ISOFORM A"/>
    <property type="match status" value="1"/>
</dbReference>
<keyword evidence="1" id="KW-0344">Guanine-nucleotide releasing factor</keyword>
<dbReference type="InterPro" id="IPR011993">
    <property type="entry name" value="PH-like_dom_sf"/>
</dbReference>
<dbReference type="Gene3D" id="2.30.29.30">
    <property type="entry name" value="Pleckstrin-homology domain (PH domain)/Phosphotyrosine-binding domain (PTB)"/>
    <property type="match status" value="1"/>
</dbReference>
<evidence type="ECO:0000313" key="6">
    <source>
        <dbReference type="Proteomes" id="UP000215902"/>
    </source>
</evidence>
<accession>A0A267F2T7</accession>
<dbReference type="STRING" id="282301.A0A267F2T7"/>
<dbReference type="GO" id="GO:0019898">
    <property type="term" value="C:extrinsic component of membrane"/>
    <property type="evidence" value="ECO:0007669"/>
    <property type="project" value="TreeGrafter"/>
</dbReference>
<evidence type="ECO:0000313" key="5">
    <source>
        <dbReference type="EMBL" id="PAA67487.1"/>
    </source>
</evidence>
<feature type="compositionally biased region" description="Basic and acidic residues" evidence="3">
    <location>
        <begin position="474"/>
        <end position="490"/>
    </location>
</feature>
<comment type="caution">
    <text evidence="5">The sequence shown here is derived from an EMBL/GenBank/DDBJ whole genome shotgun (WGS) entry which is preliminary data.</text>
</comment>
<feature type="compositionally biased region" description="Basic and acidic residues" evidence="3">
    <location>
        <begin position="505"/>
        <end position="524"/>
    </location>
</feature>
<feature type="region of interest" description="Disordered" evidence="3">
    <location>
        <begin position="590"/>
        <end position="609"/>
    </location>
</feature>
<dbReference type="GO" id="GO:0005737">
    <property type="term" value="C:cytoplasm"/>
    <property type="evidence" value="ECO:0007669"/>
    <property type="project" value="TreeGrafter"/>
</dbReference>